<name>A0A564WAT4_9PROT</name>
<dbReference type="Proteomes" id="UP000326641">
    <property type="component" value="Unassembled WGS sequence"/>
</dbReference>
<gene>
    <name evidence="2" type="ORF">DF3PA_130070</name>
</gene>
<keyword evidence="3" id="KW-1185">Reference proteome</keyword>
<dbReference type="AlphaFoldDB" id="A0A564WAT4"/>
<feature type="region of interest" description="Disordered" evidence="1">
    <location>
        <begin position="66"/>
        <end position="97"/>
    </location>
</feature>
<reference evidence="2" key="1">
    <citation type="submission" date="2018-11" db="EMBL/GenBank/DDBJ databases">
        <authorList>
            <person name="Onetto C."/>
        </authorList>
    </citation>
    <scope>NUCLEOTIDE SEQUENCE [LARGE SCALE GENOMIC DNA]</scope>
</reference>
<sequence>MQPAAGYIGVIRHGHDGQYVGAMPTPWLRHISWHYILTPNPAQDLGTLRESPYMMLWRMGYRGGDSGAQTNARVDESRERPLRRRCTGRKGGGGAIVPASIAAGDRWPFWRAQALK</sequence>
<accession>A0A564WAT4</accession>
<organism evidence="2 3">
    <name type="scientific">Candidatus Defluviicoccus seviourii</name>
    <dbReference type="NCBI Taxonomy" id="2565273"/>
    <lineage>
        <taxon>Bacteria</taxon>
        <taxon>Pseudomonadati</taxon>
        <taxon>Pseudomonadota</taxon>
        <taxon>Alphaproteobacteria</taxon>
        <taxon>Rhodospirillales</taxon>
        <taxon>Rhodospirillaceae</taxon>
        <taxon>Defluviicoccus</taxon>
    </lineage>
</organism>
<proteinExistence type="predicted"/>
<protein>
    <submittedName>
        <fullName evidence="2">Uncharacterized protein</fullName>
    </submittedName>
</protein>
<evidence type="ECO:0000313" key="2">
    <source>
        <dbReference type="EMBL" id="VUX45572.1"/>
    </source>
</evidence>
<comment type="caution">
    <text evidence="2">The sequence shown here is derived from an EMBL/GenBank/DDBJ whole genome shotgun (WGS) entry which is preliminary data.</text>
</comment>
<dbReference type="EMBL" id="UXAT02000005">
    <property type="protein sequence ID" value="VUX45572.1"/>
    <property type="molecule type" value="Genomic_DNA"/>
</dbReference>
<evidence type="ECO:0000313" key="3">
    <source>
        <dbReference type="Proteomes" id="UP000326641"/>
    </source>
</evidence>
<evidence type="ECO:0000256" key="1">
    <source>
        <dbReference type="SAM" id="MobiDB-lite"/>
    </source>
</evidence>